<keyword evidence="2" id="KW-0963">Cytoplasm</keyword>
<dbReference type="PANTHER" id="PTHR45984:SF1">
    <property type="entry name" value="SPAG1 AXONEMAL DYNEIN ASSEMBLY FACTOR"/>
    <property type="match status" value="1"/>
</dbReference>
<evidence type="ECO:0000256" key="4">
    <source>
        <dbReference type="ARBA" id="ARBA00022803"/>
    </source>
</evidence>
<organism evidence="7 8">
    <name type="scientific">Polypedilum vanderplanki</name>
    <name type="common">Sleeping chironomid midge</name>
    <dbReference type="NCBI Taxonomy" id="319348"/>
    <lineage>
        <taxon>Eukaryota</taxon>
        <taxon>Metazoa</taxon>
        <taxon>Ecdysozoa</taxon>
        <taxon>Arthropoda</taxon>
        <taxon>Hexapoda</taxon>
        <taxon>Insecta</taxon>
        <taxon>Pterygota</taxon>
        <taxon>Neoptera</taxon>
        <taxon>Endopterygota</taxon>
        <taxon>Diptera</taxon>
        <taxon>Nematocera</taxon>
        <taxon>Chironomoidea</taxon>
        <taxon>Chironomidae</taxon>
        <taxon>Chironominae</taxon>
        <taxon>Polypedilum</taxon>
        <taxon>Polypedilum</taxon>
    </lineage>
</organism>
<dbReference type="SUPFAM" id="SSF48452">
    <property type="entry name" value="TPR-like"/>
    <property type="match status" value="1"/>
</dbReference>
<dbReference type="SMART" id="SM00028">
    <property type="entry name" value="TPR"/>
    <property type="match status" value="3"/>
</dbReference>
<evidence type="ECO:0000256" key="3">
    <source>
        <dbReference type="ARBA" id="ARBA00022737"/>
    </source>
</evidence>
<evidence type="ECO:0000313" key="7">
    <source>
        <dbReference type="EMBL" id="KAG5670738.1"/>
    </source>
</evidence>
<dbReference type="GO" id="GO:0005829">
    <property type="term" value="C:cytosol"/>
    <property type="evidence" value="ECO:0007669"/>
    <property type="project" value="TreeGrafter"/>
</dbReference>
<dbReference type="InterPro" id="IPR011990">
    <property type="entry name" value="TPR-like_helical_dom_sf"/>
</dbReference>
<sequence>MSEKPPKKTLLQKYEIPVEFLDFDYLKTCTEAKTVEKIVKILRSGEEGYYPDLQKFAEDKLKELKPNSKVFRVEEPAVKIHTLDDEKRNEIESDMKSWLNEMKKQDQILKEIKPKENKTEPPIRKSTNGVEKTVPKSQERIKSTDYSKWDKFDADAAVLKIDLDEERQREAVELKNKRNLEKSNLIEVIEDKEVDELSEFERERMSLKFKEKGNEAFKAKDYDEAIREYSESIRFKKNAAAFNNRALVYLKKKEYIRVISDTNECLQIEPQNTKAINRKGLAFLGNEMWTEAYNAFEKVLQIQPENQVAQQELLKLQPKMPSRTAVRMKIEVIEEIKPEEQKKKIIKKTSEKLEINESSHIPKLVQNIVPIEATPFDKLMPPKGDEKPREKLLIPNDAQQNKNNRILIQEIN</sequence>
<proteinExistence type="predicted"/>
<keyword evidence="8" id="KW-1185">Reference proteome</keyword>
<feature type="repeat" description="TPR" evidence="5">
    <location>
        <begin position="239"/>
        <end position="272"/>
    </location>
</feature>
<dbReference type="PROSITE" id="PS50005">
    <property type="entry name" value="TPR"/>
    <property type="match status" value="2"/>
</dbReference>
<protein>
    <recommendedName>
        <fullName evidence="9">Sperm-associated antigen 1</fullName>
    </recommendedName>
</protein>
<feature type="region of interest" description="Disordered" evidence="6">
    <location>
        <begin position="114"/>
        <end position="138"/>
    </location>
</feature>
<evidence type="ECO:0000256" key="6">
    <source>
        <dbReference type="SAM" id="MobiDB-lite"/>
    </source>
</evidence>
<dbReference type="Proteomes" id="UP001107558">
    <property type="component" value="Chromosome 3"/>
</dbReference>
<evidence type="ECO:0000256" key="1">
    <source>
        <dbReference type="ARBA" id="ARBA00004496"/>
    </source>
</evidence>
<dbReference type="OrthoDB" id="2942533at2759"/>
<feature type="compositionally biased region" description="Polar residues" evidence="6">
    <location>
        <begin position="397"/>
        <end position="412"/>
    </location>
</feature>
<feature type="region of interest" description="Disordered" evidence="6">
    <location>
        <begin position="375"/>
        <end position="412"/>
    </location>
</feature>
<dbReference type="InterPro" id="IPR051982">
    <property type="entry name" value="CiliaryAsmbly_MitoImport"/>
</dbReference>
<comment type="caution">
    <text evidence="7">The sequence shown here is derived from an EMBL/GenBank/DDBJ whole genome shotgun (WGS) entry which is preliminary data.</text>
</comment>
<dbReference type="GO" id="GO:0005739">
    <property type="term" value="C:mitochondrion"/>
    <property type="evidence" value="ECO:0007669"/>
    <property type="project" value="TreeGrafter"/>
</dbReference>
<dbReference type="PANTHER" id="PTHR45984">
    <property type="entry name" value="RNA (RNA) POLYMERASE II ASSOCIATED PROTEIN HOMOLOG"/>
    <property type="match status" value="1"/>
</dbReference>
<dbReference type="Gene3D" id="1.25.40.10">
    <property type="entry name" value="Tetratricopeptide repeat domain"/>
    <property type="match status" value="1"/>
</dbReference>
<gene>
    <name evidence="7" type="ORF">PVAND_000980</name>
</gene>
<feature type="repeat" description="TPR" evidence="5">
    <location>
        <begin position="273"/>
        <end position="306"/>
    </location>
</feature>
<dbReference type="EMBL" id="JADBJN010000003">
    <property type="protein sequence ID" value="KAG5670738.1"/>
    <property type="molecule type" value="Genomic_DNA"/>
</dbReference>
<name>A0A9J6BLU2_POLVA</name>
<evidence type="ECO:0008006" key="9">
    <source>
        <dbReference type="Google" id="ProtNLM"/>
    </source>
</evidence>
<reference evidence="7" key="1">
    <citation type="submission" date="2021-03" db="EMBL/GenBank/DDBJ databases">
        <title>Chromosome level genome of the anhydrobiotic midge Polypedilum vanderplanki.</title>
        <authorList>
            <person name="Yoshida Y."/>
            <person name="Kikawada T."/>
            <person name="Gusev O."/>
        </authorList>
    </citation>
    <scope>NUCLEOTIDE SEQUENCE</scope>
    <source>
        <strain evidence="7">NIAS01</strain>
        <tissue evidence="7">Whole body or cell culture</tissue>
    </source>
</reference>
<dbReference type="AlphaFoldDB" id="A0A9J6BLU2"/>
<evidence type="ECO:0000256" key="5">
    <source>
        <dbReference type="PROSITE-ProRule" id="PRU00339"/>
    </source>
</evidence>
<comment type="subcellular location">
    <subcellularLocation>
        <location evidence="1">Cytoplasm</location>
    </subcellularLocation>
</comment>
<accession>A0A9J6BLU2</accession>
<keyword evidence="4 5" id="KW-0802">TPR repeat</keyword>
<dbReference type="GO" id="GO:0031072">
    <property type="term" value="F:heat shock protein binding"/>
    <property type="evidence" value="ECO:0007669"/>
    <property type="project" value="TreeGrafter"/>
</dbReference>
<keyword evidence="3" id="KW-0677">Repeat</keyword>
<evidence type="ECO:0000313" key="8">
    <source>
        <dbReference type="Proteomes" id="UP001107558"/>
    </source>
</evidence>
<feature type="compositionally biased region" description="Basic and acidic residues" evidence="6">
    <location>
        <begin position="114"/>
        <end position="123"/>
    </location>
</feature>
<dbReference type="InterPro" id="IPR019734">
    <property type="entry name" value="TPR_rpt"/>
</dbReference>
<dbReference type="GO" id="GO:0006626">
    <property type="term" value="P:protein targeting to mitochondrion"/>
    <property type="evidence" value="ECO:0007669"/>
    <property type="project" value="TreeGrafter"/>
</dbReference>
<evidence type="ECO:0000256" key="2">
    <source>
        <dbReference type="ARBA" id="ARBA00022490"/>
    </source>
</evidence>
<feature type="compositionally biased region" description="Basic and acidic residues" evidence="6">
    <location>
        <begin position="383"/>
        <end position="392"/>
    </location>
</feature>